<organism evidence="1">
    <name type="scientific">marine sediment metagenome</name>
    <dbReference type="NCBI Taxonomy" id="412755"/>
    <lineage>
        <taxon>unclassified sequences</taxon>
        <taxon>metagenomes</taxon>
        <taxon>ecological metagenomes</taxon>
    </lineage>
</organism>
<dbReference type="AlphaFoldDB" id="A0A0F9VHB8"/>
<evidence type="ECO:0000313" key="1">
    <source>
        <dbReference type="EMBL" id="KKN72901.1"/>
    </source>
</evidence>
<protein>
    <submittedName>
        <fullName evidence="1">Uncharacterized protein</fullName>
    </submittedName>
</protein>
<proteinExistence type="predicted"/>
<sequence length="58" mass="6770">MIDEQGYCRCDGCNKKLGRFTVNLDFETVCPRSTCKRFNIFKRSKMLEAITKIMKSTL</sequence>
<dbReference type="EMBL" id="LAZR01000353">
    <property type="protein sequence ID" value="KKN72901.1"/>
    <property type="molecule type" value="Genomic_DNA"/>
</dbReference>
<comment type="caution">
    <text evidence="1">The sequence shown here is derived from an EMBL/GenBank/DDBJ whole genome shotgun (WGS) entry which is preliminary data.</text>
</comment>
<name>A0A0F9VHB8_9ZZZZ</name>
<reference evidence="1" key="1">
    <citation type="journal article" date="2015" name="Nature">
        <title>Complex archaea that bridge the gap between prokaryotes and eukaryotes.</title>
        <authorList>
            <person name="Spang A."/>
            <person name="Saw J.H."/>
            <person name="Jorgensen S.L."/>
            <person name="Zaremba-Niedzwiedzka K."/>
            <person name="Martijn J."/>
            <person name="Lind A.E."/>
            <person name="van Eijk R."/>
            <person name="Schleper C."/>
            <person name="Guy L."/>
            <person name="Ettema T.J."/>
        </authorList>
    </citation>
    <scope>NUCLEOTIDE SEQUENCE</scope>
</reference>
<gene>
    <name evidence="1" type="ORF">LCGC14_0406050</name>
</gene>
<accession>A0A0F9VHB8</accession>